<gene>
    <name evidence="2" type="ORF">HMF7854_11960</name>
</gene>
<organism evidence="2 3">
    <name type="scientific">Sphingomonas ginkgonis</name>
    <dbReference type="NCBI Taxonomy" id="2315330"/>
    <lineage>
        <taxon>Bacteria</taxon>
        <taxon>Pseudomonadati</taxon>
        <taxon>Pseudomonadota</taxon>
        <taxon>Alphaproteobacteria</taxon>
        <taxon>Sphingomonadales</taxon>
        <taxon>Sphingomonadaceae</taxon>
        <taxon>Sphingomonas</taxon>
    </lineage>
</organism>
<reference evidence="2 3" key="1">
    <citation type="submission" date="2018-12" db="EMBL/GenBank/DDBJ databases">
        <title>Sphingomonas sp. HMF7854 Genome sequencing and assembly.</title>
        <authorList>
            <person name="Cha I."/>
            <person name="Kang H."/>
            <person name="Kim H."/>
            <person name="Kang J."/>
            <person name="Joh K."/>
        </authorList>
    </citation>
    <scope>NUCLEOTIDE SEQUENCE [LARGE SCALE GENOMIC DNA]</scope>
    <source>
        <strain evidence="2 3">HMF7854</strain>
    </source>
</reference>
<dbReference type="RefSeq" id="WP_126719302.1">
    <property type="nucleotide sequence ID" value="NZ_RWJF01000001.1"/>
</dbReference>
<keyword evidence="3" id="KW-1185">Reference proteome</keyword>
<evidence type="ECO:0000313" key="3">
    <source>
        <dbReference type="Proteomes" id="UP000274661"/>
    </source>
</evidence>
<feature type="signal peptide" evidence="1">
    <location>
        <begin position="1"/>
        <end position="22"/>
    </location>
</feature>
<comment type="caution">
    <text evidence="2">The sequence shown here is derived from an EMBL/GenBank/DDBJ whole genome shotgun (WGS) entry which is preliminary data.</text>
</comment>
<proteinExistence type="predicted"/>
<dbReference type="AlphaFoldDB" id="A0A3R9YMZ1"/>
<accession>A0A3R9YMZ1</accession>
<sequence length="185" mass="19551">MRFGFVAAILAVTSALSSPAQAQRSPLETVWWIEPAAPPPGIRQLASKEHVLKQRLLPSGLVRLSRAVSTAEAGIDLAAGSELIEVTGGPGVIFCDGRMKATKMLGVAFQGCLIDQNGDGRFDAAFRTLSQAPALVMIGGRMPGKLLPLSAPISYEREDPATSTLGNFVAIERRNYSTSTGARIS</sequence>
<feature type="chain" id="PRO_5018760588" evidence="1">
    <location>
        <begin position="23"/>
        <end position="185"/>
    </location>
</feature>
<name>A0A3R9YMZ1_9SPHN</name>
<protein>
    <submittedName>
        <fullName evidence="2">Uncharacterized protein</fullName>
    </submittedName>
</protein>
<evidence type="ECO:0000313" key="2">
    <source>
        <dbReference type="EMBL" id="RST31474.1"/>
    </source>
</evidence>
<dbReference type="OrthoDB" id="7561143at2"/>
<dbReference type="EMBL" id="RWJF01000001">
    <property type="protein sequence ID" value="RST31474.1"/>
    <property type="molecule type" value="Genomic_DNA"/>
</dbReference>
<dbReference type="Proteomes" id="UP000274661">
    <property type="component" value="Unassembled WGS sequence"/>
</dbReference>
<evidence type="ECO:0000256" key="1">
    <source>
        <dbReference type="SAM" id="SignalP"/>
    </source>
</evidence>
<keyword evidence="1" id="KW-0732">Signal</keyword>